<dbReference type="Proteomes" id="UP000033556">
    <property type="component" value="Unassembled WGS sequence"/>
</dbReference>
<keyword evidence="2" id="KW-1185">Reference proteome</keyword>
<evidence type="ECO:0000313" key="2">
    <source>
        <dbReference type="Proteomes" id="UP000033556"/>
    </source>
</evidence>
<protein>
    <submittedName>
        <fullName evidence="1">Uncharacterized protein</fullName>
    </submittedName>
</protein>
<name>A0A0F3N0X2_RICAM</name>
<dbReference type="PATRIC" id="fig|1359164.3.peg.359"/>
<sequence>MQTTVSFVAWLAKSALCHSPESGNDIKRVMRAQYQFLKSIIILTCLSFA</sequence>
<dbReference type="EMBL" id="LANR01000001">
    <property type="protein sequence ID" value="KJV61357.1"/>
    <property type="molecule type" value="Genomic_DNA"/>
</dbReference>
<evidence type="ECO:0000313" key="1">
    <source>
        <dbReference type="EMBL" id="KJV61357.1"/>
    </source>
</evidence>
<proteinExistence type="predicted"/>
<dbReference type="AlphaFoldDB" id="A0A0F3N0X2"/>
<gene>
    <name evidence="1" type="ORF">APHACPA_0362</name>
</gene>
<reference evidence="1 2" key="1">
    <citation type="submission" date="2015-01" db="EMBL/GenBank/DDBJ databases">
        <title>Genome Sequencing of Rickettsiales.</title>
        <authorList>
            <person name="Daugherty S.C."/>
            <person name="Su Q."/>
            <person name="Abolude K."/>
            <person name="Beier-Sexton M."/>
            <person name="Carlyon J.A."/>
            <person name="Carter R."/>
            <person name="Day N.P."/>
            <person name="Dumler S.J."/>
            <person name="Dyachenko V."/>
            <person name="Godinez A."/>
            <person name="Kurtti T.J."/>
            <person name="Lichay M."/>
            <person name="Mullins K.E."/>
            <person name="Ott S."/>
            <person name="Pappas-Brown V."/>
            <person name="Paris D.H."/>
            <person name="Patel P."/>
            <person name="Richards A.L."/>
            <person name="Sadzewicz L."/>
            <person name="Sears K."/>
            <person name="Seidman D."/>
            <person name="Sengamalay N."/>
            <person name="Stenos J."/>
            <person name="Tallon L.J."/>
            <person name="Vincent G."/>
            <person name="Fraser C.M."/>
            <person name="Munderloh U."/>
            <person name="Dunning-Hotopp J.C."/>
        </authorList>
    </citation>
    <scope>NUCLEOTIDE SEQUENCE [LARGE SCALE GENOMIC DNA]</scope>
    <source>
        <strain evidence="1 2">Ac/Pa</strain>
    </source>
</reference>
<comment type="caution">
    <text evidence="1">The sequence shown here is derived from an EMBL/GenBank/DDBJ whole genome shotgun (WGS) entry which is preliminary data.</text>
</comment>
<organism evidence="1 2">
    <name type="scientific">Rickettsia amblyommatis str. Ac/Pa</name>
    <dbReference type="NCBI Taxonomy" id="1359164"/>
    <lineage>
        <taxon>Bacteria</taxon>
        <taxon>Pseudomonadati</taxon>
        <taxon>Pseudomonadota</taxon>
        <taxon>Alphaproteobacteria</taxon>
        <taxon>Rickettsiales</taxon>
        <taxon>Rickettsiaceae</taxon>
        <taxon>Rickettsieae</taxon>
        <taxon>Rickettsia</taxon>
        <taxon>spotted fever group</taxon>
    </lineage>
</organism>
<accession>A0A0F3N0X2</accession>